<evidence type="ECO:0000313" key="2">
    <source>
        <dbReference type="Proteomes" id="UP000502041"/>
    </source>
</evidence>
<dbReference type="EMBL" id="CP051461">
    <property type="protein sequence ID" value="QJC55197.1"/>
    <property type="molecule type" value="Genomic_DNA"/>
</dbReference>
<dbReference type="Proteomes" id="UP000502041">
    <property type="component" value="Chromosome"/>
</dbReference>
<dbReference type="AlphaFoldDB" id="A0A6H2H606"/>
<name>A0A6H2H606_9BURK</name>
<sequence length="71" mass="7856">MSKIKIDNQEYELDHLSDEVKAQLTSLQFVDSELARLSAQTAILQTARMAYAKALQTALPAVPMGDTIKFS</sequence>
<organism evidence="1 2">
    <name type="scientific">Polaromonas vacuolata</name>
    <dbReference type="NCBI Taxonomy" id="37448"/>
    <lineage>
        <taxon>Bacteria</taxon>
        <taxon>Pseudomonadati</taxon>
        <taxon>Pseudomonadota</taxon>
        <taxon>Betaproteobacteria</taxon>
        <taxon>Burkholderiales</taxon>
        <taxon>Comamonadaceae</taxon>
        <taxon>Polaromonas</taxon>
    </lineage>
</organism>
<protein>
    <submittedName>
        <fullName evidence="1">Uncharacterized protein</fullName>
    </submittedName>
</protein>
<dbReference type="KEGG" id="pvac:HC248_00475"/>
<accession>A0A6H2H606</accession>
<dbReference type="RefSeq" id="WP_168921102.1">
    <property type="nucleotide sequence ID" value="NZ_CP051461.1"/>
</dbReference>
<gene>
    <name evidence="1" type="ORF">HC248_00475</name>
</gene>
<reference evidence="1 2" key="1">
    <citation type="submission" date="2020-04" db="EMBL/GenBank/DDBJ databases">
        <title>Complete genome of a Psychrophilic, Marine, Gas Vacuolate Bacterium Polaromonas vacuolata KCTC 22033T.</title>
        <authorList>
            <person name="Hwang K."/>
            <person name="Kim K.M."/>
        </authorList>
    </citation>
    <scope>NUCLEOTIDE SEQUENCE [LARGE SCALE GENOMIC DNA]</scope>
    <source>
        <strain evidence="1 2">KCTC 22033</strain>
    </source>
</reference>
<keyword evidence="2" id="KW-1185">Reference proteome</keyword>
<proteinExistence type="predicted"/>
<evidence type="ECO:0000313" key="1">
    <source>
        <dbReference type="EMBL" id="QJC55197.1"/>
    </source>
</evidence>